<dbReference type="Proteomes" id="UP000265520">
    <property type="component" value="Unassembled WGS sequence"/>
</dbReference>
<sequence length="78" mass="8728">MTDDVGRQRGGRESKARNSACREGVNVDRIPRRSKGKGVGGSTTEDEAQHEPQDEHEPEPKLEAQHVDEHKVDLQQEV</sequence>
<accession>A0A392T5F6</accession>
<feature type="compositionally biased region" description="Basic and acidic residues" evidence="1">
    <location>
        <begin position="47"/>
        <end position="78"/>
    </location>
</feature>
<organism evidence="2 3">
    <name type="scientific">Trifolium medium</name>
    <dbReference type="NCBI Taxonomy" id="97028"/>
    <lineage>
        <taxon>Eukaryota</taxon>
        <taxon>Viridiplantae</taxon>
        <taxon>Streptophyta</taxon>
        <taxon>Embryophyta</taxon>
        <taxon>Tracheophyta</taxon>
        <taxon>Spermatophyta</taxon>
        <taxon>Magnoliopsida</taxon>
        <taxon>eudicotyledons</taxon>
        <taxon>Gunneridae</taxon>
        <taxon>Pentapetalae</taxon>
        <taxon>rosids</taxon>
        <taxon>fabids</taxon>
        <taxon>Fabales</taxon>
        <taxon>Fabaceae</taxon>
        <taxon>Papilionoideae</taxon>
        <taxon>50 kb inversion clade</taxon>
        <taxon>NPAAA clade</taxon>
        <taxon>Hologalegina</taxon>
        <taxon>IRL clade</taxon>
        <taxon>Trifolieae</taxon>
        <taxon>Trifolium</taxon>
    </lineage>
</organism>
<dbReference type="AlphaFoldDB" id="A0A392T5F6"/>
<feature type="region of interest" description="Disordered" evidence="1">
    <location>
        <begin position="1"/>
        <end position="78"/>
    </location>
</feature>
<reference evidence="2 3" key="1">
    <citation type="journal article" date="2018" name="Front. Plant Sci.">
        <title>Red Clover (Trifolium pratense) and Zigzag Clover (T. medium) - A Picture of Genomic Similarities and Differences.</title>
        <authorList>
            <person name="Dluhosova J."/>
            <person name="Istvanek J."/>
            <person name="Nedelnik J."/>
            <person name="Repkova J."/>
        </authorList>
    </citation>
    <scope>NUCLEOTIDE SEQUENCE [LARGE SCALE GENOMIC DNA]</scope>
    <source>
        <strain evidence="3">cv. 10/8</strain>
        <tissue evidence="2">Leaf</tissue>
    </source>
</reference>
<name>A0A392T5F6_9FABA</name>
<evidence type="ECO:0000313" key="2">
    <source>
        <dbReference type="EMBL" id="MCI55627.1"/>
    </source>
</evidence>
<evidence type="ECO:0000313" key="3">
    <source>
        <dbReference type="Proteomes" id="UP000265520"/>
    </source>
</evidence>
<proteinExistence type="predicted"/>
<comment type="caution">
    <text evidence="2">The sequence shown here is derived from an EMBL/GenBank/DDBJ whole genome shotgun (WGS) entry which is preliminary data.</text>
</comment>
<feature type="non-terminal residue" evidence="2">
    <location>
        <position position="78"/>
    </location>
</feature>
<feature type="compositionally biased region" description="Basic and acidic residues" evidence="1">
    <location>
        <begin position="1"/>
        <end position="16"/>
    </location>
</feature>
<protein>
    <submittedName>
        <fullName evidence="2">Uncharacterized protein</fullName>
    </submittedName>
</protein>
<keyword evidence="3" id="KW-1185">Reference proteome</keyword>
<dbReference type="EMBL" id="LXQA010499348">
    <property type="protein sequence ID" value="MCI55627.1"/>
    <property type="molecule type" value="Genomic_DNA"/>
</dbReference>
<evidence type="ECO:0000256" key="1">
    <source>
        <dbReference type="SAM" id="MobiDB-lite"/>
    </source>
</evidence>